<dbReference type="EMBL" id="CP019318">
    <property type="protein sequence ID" value="APX14346.1"/>
    <property type="molecule type" value="Genomic_DNA"/>
</dbReference>
<reference evidence="2 3" key="1">
    <citation type="submission" date="2017-01" db="EMBL/GenBank/DDBJ databases">
        <title>Complete genome of Tateyamaria omphalii DOK1-4 isolated from seawater in Dokdo.</title>
        <authorList>
            <person name="Kim J.H."/>
            <person name="Chi W.-J."/>
        </authorList>
    </citation>
    <scope>NUCLEOTIDE SEQUENCE [LARGE SCALE GENOMIC DNA]</scope>
    <source>
        <strain evidence="2 3">DOK1-4</strain>
        <plasmid evidence="2 3">pDOK1-4-6</plasmid>
    </source>
</reference>
<keyword evidence="2" id="KW-0614">Plasmid</keyword>
<dbReference type="AlphaFoldDB" id="A0A1P8N207"/>
<evidence type="ECO:0000259" key="1">
    <source>
        <dbReference type="Pfam" id="PF00534"/>
    </source>
</evidence>
<geneLocation type="plasmid" evidence="2 3">
    <name>pDOK1-4-6</name>
</geneLocation>
<dbReference type="InterPro" id="IPR050194">
    <property type="entry name" value="Glycosyltransferase_grp1"/>
</dbReference>
<dbReference type="Pfam" id="PF00534">
    <property type="entry name" value="Glycos_transf_1"/>
    <property type="match status" value="1"/>
</dbReference>
<dbReference type="OrthoDB" id="503550at2"/>
<accession>A0A1P8N207</accession>
<feature type="domain" description="Glycosyl transferase family 1" evidence="1">
    <location>
        <begin position="221"/>
        <end position="383"/>
    </location>
</feature>
<dbReference type="GO" id="GO:0016758">
    <property type="term" value="F:hexosyltransferase activity"/>
    <property type="evidence" value="ECO:0007669"/>
    <property type="project" value="TreeGrafter"/>
</dbReference>
<dbReference type="Proteomes" id="UP000186336">
    <property type="component" value="Plasmid pDOK1-4-6"/>
</dbReference>
<dbReference type="KEGG" id="tom:BWR18_20970"/>
<dbReference type="InterPro" id="IPR001296">
    <property type="entry name" value="Glyco_trans_1"/>
</dbReference>
<keyword evidence="3" id="KW-1185">Reference proteome</keyword>
<evidence type="ECO:0000313" key="3">
    <source>
        <dbReference type="Proteomes" id="UP000186336"/>
    </source>
</evidence>
<protein>
    <submittedName>
        <fullName evidence="2">Glycosyl transferase family 1</fullName>
    </submittedName>
</protein>
<name>A0A1P8N207_9RHOB</name>
<dbReference type="PANTHER" id="PTHR45947:SF3">
    <property type="entry name" value="SULFOQUINOVOSYL TRANSFERASE SQD2"/>
    <property type="match status" value="1"/>
</dbReference>
<dbReference type="PANTHER" id="PTHR45947">
    <property type="entry name" value="SULFOQUINOVOSYL TRANSFERASE SQD2"/>
    <property type="match status" value="1"/>
</dbReference>
<organism evidence="2 3">
    <name type="scientific">Tateyamaria omphalii</name>
    <dbReference type="NCBI Taxonomy" id="299262"/>
    <lineage>
        <taxon>Bacteria</taxon>
        <taxon>Pseudomonadati</taxon>
        <taxon>Pseudomonadota</taxon>
        <taxon>Alphaproteobacteria</taxon>
        <taxon>Rhodobacterales</taxon>
        <taxon>Roseobacteraceae</taxon>
        <taxon>Tateyamaria</taxon>
    </lineage>
</organism>
<sequence length="406" mass="45182">MTKSGKLLIYAPVPLVKTDTGLHLESQACNGLRLWAEHFDEVVCMNPVTSGALPDGWIPISDTDLDMARIRLVPLPMAYRPDQFARHYRACRDVIRDEIAKADYLSFAIGGLTGDWGSVAAWQAHRAGLPFAIWTDRVESEVVRRTASSNDLWRRRVRARLEHRLMWWWEKFIIRRATLGLFHGKETFDTYAPYCEQPQLVHDIHLSKSDHIAPEQVQAKVAGVADGPLHIVYTGRASAMKGPQDWVAVLARLNAQGVDFRATWLGDGPDLAEMKALVAASGIEAKVHFAGFVDDRDVVMQHLRDAHIFLFCHKTPESPRCLIEALVSATPIVGYDGSYPSDLIAAHQGGRLVPLDDVAALAEAVVALDQDRVALADLIKRAARDGEPFDEDSVFEHRSEIIKACL</sequence>
<dbReference type="RefSeq" id="WP_076630943.1">
    <property type="nucleotide sequence ID" value="NZ_CP019318.1"/>
</dbReference>
<evidence type="ECO:0000313" key="2">
    <source>
        <dbReference type="EMBL" id="APX14346.1"/>
    </source>
</evidence>
<keyword evidence="2" id="KW-0808">Transferase</keyword>
<proteinExistence type="predicted"/>
<gene>
    <name evidence="2" type="ORF">BWR18_20970</name>
</gene>
<dbReference type="SUPFAM" id="SSF53756">
    <property type="entry name" value="UDP-Glycosyltransferase/glycogen phosphorylase"/>
    <property type="match status" value="1"/>
</dbReference>
<dbReference type="Gene3D" id="3.40.50.2000">
    <property type="entry name" value="Glycogen Phosphorylase B"/>
    <property type="match status" value="1"/>
</dbReference>